<name>A0A8J8NQH2_HALGN</name>
<keyword evidence="2" id="KW-1185">Reference proteome</keyword>
<protein>
    <submittedName>
        <fullName evidence="1">Uncharacterized protein</fullName>
    </submittedName>
</protein>
<sequence>MAIRKLQFKFIKIECFGLSDQSMEMLYQFLINSNARQVQVKQNALHFQQQRVGDFIFSANLTSAAFKSILLNGITIEAIEELDKYSDVQSWVRLSKPFNFNYLQNIPSNGSKLLNMRKIKVVTESHIPRYNRDPAGLQDVIWYSNKDTQITRMYAMDEYISTRKDKSGIIDSKKELEYQPGNMKYENIPVPSSGFIAIGLKKEEIITLKLARPQYVRDHFKFQLTSLKVLYLGEGSIQRIGFILLLAQNTPNLTELYGLSINQTILDKLTKSKLALLPSQPLFAHLTHLSLNLPITGALFSFLLDYTFSPLLTNLTLVFNYTWSFGEMGMGDIGGLIRRQVREAGGCCEIVGWVADMERYKQIKEMCPKVVINVPLRIELE</sequence>
<comment type="caution">
    <text evidence="1">The sequence shown here is derived from an EMBL/GenBank/DDBJ whole genome shotgun (WGS) entry which is preliminary data.</text>
</comment>
<evidence type="ECO:0000313" key="1">
    <source>
        <dbReference type="EMBL" id="TNV79677.1"/>
    </source>
</evidence>
<accession>A0A8J8NQH2</accession>
<dbReference type="Proteomes" id="UP000785679">
    <property type="component" value="Unassembled WGS sequence"/>
</dbReference>
<evidence type="ECO:0000313" key="2">
    <source>
        <dbReference type="Proteomes" id="UP000785679"/>
    </source>
</evidence>
<organism evidence="1 2">
    <name type="scientific">Halteria grandinella</name>
    <dbReference type="NCBI Taxonomy" id="5974"/>
    <lineage>
        <taxon>Eukaryota</taxon>
        <taxon>Sar</taxon>
        <taxon>Alveolata</taxon>
        <taxon>Ciliophora</taxon>
        <taxon>Intramacronucleata</taxon>
        <taxon>Spirotrichea</taxon>
        <taxon>Stichotrichia</taxon>
        <taxon>Sporadotrichida</taxon>
        <taxon>Halteriidae</taxon>
        <taxon>Halteria</taxon>
    </lineage>
</organism>
<gene>
    <name evidence="1" type="ORF">FGO68_gene1514</name>
</gene>
<reference evidence="1" key="1">
    <citation type="submission" date="2019-06" db="EMBL/GenBank/DDBJ databases">
        <authorList>
            <person name="Zheng W."/>
        </authorList>
    </citation>
    <scope>NUCLEOTIDE SEQUENCE</scope>
    <source>
        <strain evidence="1">QDHG01</strain>
    </source>
</reference>
<dbReference type="EMBL" id="RRYP01008590">
    <property type="protein sequence ID" value="TNV79677.1"/>
    <property type="molecule type" value="Genomic_DNA"/>
</dbReference>
<dbReference type="AlphaFoldDB" id="A0A8J8NQH2"/>
<proteinExistence type="predicted"/>